<sequence length="473" mass="54844">MIQKYQIETKKTKMKIKKAEITNQKKYQQKRDLEEEFSRIKNLNIDPDNIQFMKKQMENLMGVLTQYQKTHNTLLSLSRLTKENDSTENQIRELNTKKLLFEENINYFTSGAKKIQRELQTVLEETNRYQVEISKFQQNIAEIEKNEKELNQRFAQLSNEIENMKDLKKTTPKIDSLSVSWNQTKKIKDVHKHFISSLCLNHSGNIIATGDHDGRINLWDSQLAKLHKSIKFGKSYGIRSFDFTKNDNYLLSTTDQGSVSIVEMNQLKHIFYKSITNKSISDAKFIDDGTIFISGGMENNLILYNIENQKTTTLETSSPCISIAVRNQREFLSSHVDGKIKVWNLNTRKVIDEFPEQDSQILSISLSPDNLQLLITTQSSFKIFDVYNTTQPLAEFKPPSAEISPTRKNAVFSPCQNYVISSCQNTLFIWDILAKKNKTNLKTDKPAKFVAWDRENKNIVASIENSIKIWKHK</sequence>
<proteinExistence type="predicted"/>
<keyword evidence="2" id="KW-0175">Coiled coil</keyword>
<feature type="repeat" description="WD" evidence="1">
    <location>
        <begin position="188"/>
        <end position="220"/>
    </location>
</feature>
<keyword evidence="1" id="KW-0853">WD repeat</keyword>
<gene>
    <name evidence="3" type="ORF">M0811_08159</name>
</gene>
<keyword evidence="4" id="KW-1185">Reference proteome</keyword>
<dbReference type="PROSITE" id="PS50082">
    <property type="entry name" value="WD_REPEATS_2"/>
    <property type="match status" value="1"/>
</dbReference>
<organism evidence="3 4">
    <name type="scientific">Anaeramoeba ignava</name>
    <name type="common">Anaerobic marine amoeba</name>
    <dbReference type="NCBI Taxonomy" id="1746090"/>
    <lineage>
        <taxon>Eukaryota</taxon>
        <taxon>Metamonada</taxon>
        <taxon>Anaeramoebidae</taxon>
        <taxon>Anaeramoeba</taxon>
    </lineage>
</organism>
<dbReference type="InterPro" id="IPR015943">
    <property type="entry name" value="WD40/YVTN_repeat-like_dom_sf"/>
</dbReference>
<name>A0A9Q0RB84_ANAIG</name>
<dbReference type="InterPro" id="IPR050995">
    <property type="entry name" value="WD-F-box_domain-protein"/>
</dbReference>
<reference evidence="3" key="1">
    <citation type="submission" date="2022-10" db="EMBL/GenBank/DDBJ databases">
        <title>Novel sulphate-reducing endosymbionts in the free-living metamonad Anaeramoeba.</title>
        <authorList>
            <person name="Jerlstrom-Hultqvist J."/>
            <person name="Cepicka I."/>
            <person name="Gallot-Lavallee L."/>
            <person name="Salas-Leiva D."/>
            <person name="Curtis B.A."/>
            <person name="Zahonova K."/>
            <person name="Pipaliya S."/>
            <person name="Dacks J."/>
            <person name="Roger A.J."/>
        </authorList>
    </citation>
    <scope>NUCLEOTIDE SEQUENCE</scope>
    <source>
        <strain evidence="3">BMAN</strain>
    </source>
</reference>
<dbReference type="PROSITE" id="PS50294">
    <property type="entry name" value="WD_REPEATS_REGION"/>
    <property type="match status" value="1"/>
</dbReference>
<evidence type="ECO:0000256" key="2">
    <source>
        <dbReference type="SAM" id="Coils"/>
    </source>
</evidence>
<dbReference type="Gene3D" id="2.130.10.10">
    <property type="entry name" value="YVTN repeat-like/Quinoprotein amine dehydrogenase"/>
    <property type="match status" value="2"/>
</dbReference>
<dbReference type="InterPro" id="IPR001680">
    <property type="entry name" value="WD40_rpt"/>
</dbReference>
<evidence type="ECO:0000313" key="3">
    <source>
        <dbReference type="EMBL" id="KAJ5073886.1"/>
    </source>
</evidence>
<feature type="coiled-coil region" evidence="2">
    <location>
        <begin position="16"/>
        <end position="167"/>
    </location>
</feature>
<dbReference type="SUPFAM" id="SSF50978">
    <property type="entry name" value="WD40 repeat-like"/>
    <property type="match status" value="1"/>
</dbReference>
<dbReference type="Pfam" id="PF00400">
    <property type="entry name" value="WD40"/>
    <property type="match status" value="1"/>
</dbReference>
<dbReference type="AlphaFoldDB" id="A0A9Q0RB84"/>
<dbReference type="PANTHER" id="PTHR14604">
    <property type="entry name" value="WD40 REPEAT PF20"/>
    <property type="match status" value="1"/>
</dbReference>
<dbReference type="PANTHER" id="PTHR14604:SF3">
    <property type="entry name" value="SPERM-ASSOCIATED ANTIGEN 16 PROTEIN"/>
    <property type="match status" value="1"/>
</dbReference>
<comment type="caution">
    <text evidence="3">The sequence shown here is derived from an EMBL/GenBank/DDBJ whole genome shotgun (WGS) entry which is preliminary data.</text>
</comment>
<accession>A0A9Q0RB84</accession>
<dbReference type="InterPro" id="IPR036322">
    <property type="entry name" value="WD40_repeat_dom_sf"/>
</dbReference>
<evidence type="ECO:0000313" key="4">
    <source>
        <dbReference type="Proteomes" id="UP001149090"/>
    </source>
</evidence>
<evidence type="ECO:0000256" key="1">
    <source>
        <dbReference type="PROSITE-ProRule" id="PRU00221"/>
    </source>
</evidence>
<dbReference type="Proteomes" id="UP001149090">
    <property type="component" value="Unassembled WGS sequence"/>
</dbReference>
<protein>
    <submittedName>
        <fullName evidence="3">Wd repeat-containing protein</fullName>
    </submittedName>
</protein>
<dbReference type="EMBL" id="JAPDFW010000071">
    <property type="protein sequence ID" value="KAJ5073886.1"/>
    <property type="molecule type" value="Genomic_DNA"/>
</dbReference>
<dbReference type="SMART" id="SM00320">
    <property type="entry name" value="WD40"/>
    <property type="match status" value="7"/>
</dbReference>
<dbReference type="OrthoDB" id="10251741at2759"/>